<dbReference type="EMBL" id="JACNJH010000080">
    <property type="protein sequence ID" value="MBC8360302.1"/>
    <property type="molecule type" value="Genomic_DNA"/>
</dbReference>
<dbReference type="FunFam" id="1.10.287.310:FF:000001">
    <property type="entry name" value="50S ribosomal protein L29"/>
    <property type="match status" value="1"/>
</dbReference>
<dbReference type="InterPro" id="IPR036049">
    <property type="entry name" value="Ribosomal_uL29_sf"/>
</dbReference>
<dbReference type="InterPro" id="IPR001854">
    <property type="entry name" value="Ribosomal_uL29"/>
</dbReference>
<comment type="similarity">
    <text evidence="1 5">Belongs to the universal ribosomal protein uL29 family.</text>
</comment>
<dbReference type="HAMAP" id="MF_00374">
    <property type="entry name" value="Ribosomal_uL29"/>
    <property type="match status" value="1"/>
</dbReference>
<protein>
    <recommendedName>
        <fullName evidence="4 5">Large ribosomal subunit protein uL29</fullName>
    </recommendedName>
</protein>
<organism evidence="6 7">
    <name type="scientific">Candidatus Desulfatibia profunda</name>
    <dbReference type="NCBI Taxonomy" id="2841695"/>
    <lineage>
        <taxon>Bacteria</taxon>
        <taxon>Pseudomonadati</taxon>
        <taxon>Thermodesulfobacteriota</taxon>
        <taxon>Desulfobacteria</taxon>
        <taxon>Desulfobacterales</taxon>
        <taxon>Desulfobacterales incertae sedis</taxon>
        <taxon>Candidatus Desulfatibia</taxon>
    </lineage>
</organism>
<dbReference type="Pfam" id="PF00831">
    <property type="entry name" value="Ribosomal_L29"/>
    <property type="match status" value="1"/>
</dbReference>
<dbReference type="SUPFAM" id="SSF46561">
    <property type="entry name" value="Ribosomal protein L29 (L29p)"/>
    <property type="match status" value="1"/>
</dbReference>
<dbReference type="GO" id="GO:0006412">
    <property type="term" value="P:translation"/>
    <property type="evidence" value="ECO:0007669"/>
    <property type="project" value="UniProtKB-UniRule"/>
</dbReference>
<dbReference type="GO" id="GO:0022625">
    <property type="term" value="C:cytosolic large ribosomal subunit"/>
    <property type="evidence" value="ECO:0007669"/>
    <property type="project" value="TreeGrafter"/>
</dbReference>
<dbReference type="NCBIfam" id="TIGR00012">
    <property type="entry name" value="L29"/>
    <property type="match status" value="1"/>
</dbReference>
<gene>
    <name evidence="5 6" type="primary">rpmC</name>
    <name evidence="6" type="ORF">H8E23_02740</name>
</gene>
<sequence>MKASEIRALSREEMHRKEKDLKEELFNLRFQHEVGQLENPQKMKQTKRAIAKIKTIIRESELKDDTAKK</sequence>
<proteinExistence type="inferred from homology"/>
<dbReference type="InterPro" id="IPR018254">
    <property type="entry name" value="Ribosomal_uL29_CS"/>
</dbReference>
<comment type="caution">
    <text evidence="6">The sequence shown here is derived from an EMBL/GenBank/DDBJ whole genome shotgun (WGS) entry which is preliminary data.</text>
</comment>
<dbReference type="Proteomes" id="UP000603434">
    <property type="component" value="Unassembled WGS sequence"/>
</dbReference>
<evidence type="ECO:0000256" key="3">
    <source>
        <dbReference type="ARBA" id="ARBA00023274"/>
    </source>
</evidence>
<keyword evidence="2 5" id="KW-0689">Ribosomal protein</keyword>
<name>A0A8J6NJ94_9BACT</name>
<dbReference type="PANTHER" id="PTHR10916">
    <property type="entry name" value="60S RIBOSOMAL PROTEIN L35/50S RIBOSOMAL PROTEIN L29"/>
    <property type="match status" value="1"/>
</dbReference>
<dbReference type="InterPro" id="IPR050063">
    <property type="entry name" value="Ribosomal_protein_uL29"/>
</dbReference>
<dbReference type="GO" id="GO:0003735">
    <property type="term" value="F:structural constituent of ribosome"/>
    <property type="evidence" value="ECO:0007669"/>
    <property type="project" value="InterPro"/>
</dbReference>
<evidence type="ECO:0000256" key="2">
    <source>
        <dbReference type="ARBA" id="ARBA00022980"/>
    </source>
</evidence>
<evidence type="ECO:0000256" key="1">
    <source>
        <dbReference type="ARBA" id="ARBA00009254"/>
    </source>
</evidence>
<reference evidence="6 7" key="1">
    <citation type="submission" date="2020-08" db="EMBL/GenBank/DDBJ databases">
        <title>Bridging the membrane lipid divide: bacteria of the FCB group superphylum have the potential to synthesize archaeal ether lipids.</title>
        <authorList>
            <person name="Villanueva L."/>
            <person name="Von Meijenfeldt F.A.B."/>
            <person name="Westbye A.B."/>
            <person name="Yadav S."/>
            <person name="Hopmans E.C."/>
            <person name="Dutilh B.E."/>
            <person name="Sinninghe Damste J.S."/>
        </authorList>
    </citation>
    <scope>NUCLEOTIDE SEQUENCE [LARGE SCALE GENOMIC DNA]</scope>
    <source>
        <strain evidence="6">NIOZ-UU30</strain>
    </source>
</reference>
<evidence type="ECO:0000256" key="5">
    <source>
        <dbReference type="HAMAP-Rule" id="MF_00374"/>
    </source>
</evidence>
<dbReference type="CDD" id="cd00427">
    <property type="entry name" value="Ribosomal_L29_HIP"/>
    <property type="match status" value="1"/>
</dbReference>
<evidence type="ECO:0000313" key="7">
    <source>
        <dbReference type="Proteomes" id="UP000603434"/>
    </source>
</evidence>
<accession>A0A8J6NJ94</accession>
<keyword evidence="3 5" id="KW-0687">Ribonucleoprotein</keyword>
<dbReference type="AlphaFoldDB" id="A0A8J6NJ94"/>
<dbReference type="PROSITE" id="PS00579">
    <property type="entry name" value="RIBOSOMAL_L29"/>
    <property type="match status" value="1"/>
</dbReference>
<dbReference type="Gene3D" id="1.10.287.310">
    <property type="match status" value="1"/>
</dbReference>
<evidence type="ECO:0000256" key="4">
    <source>
        <dbReference type="ARBA" id="ARBA00035204"/>
    </source>
</evidence>
<dbReference type="PANTHER" id="PTHR10916:SF0">
    <property type="entry name" value="LARGE RIBOSOMAL SUBUNIT PROTEIN UL29C"/>
    <property type="match status" value="1"/>
</dbReference>
<evidence type="ECO:0000313" key="6">
    <source>
        <dbReference type="EMBL" id="MBC8360302.1"/>
    </source>
</evidence>